<proteinExistence type="predicted"/>
<dbReference type="InterPro" id="IPR023875">
    <property type="entry name" value="DNA_repair_put"/>
</dbReference>
<gene>
    <name evidence="2" type="ORF">P6N53_16175</name>
</gene>
<reference evidence="2" key="2">
    <citation type="submission" date="2023-03" db="EMBL/GenBank/DDBJ databases">
        <authorList>
            <person name="Zhang Z."/>
        </authorList>
    </citation>
    <scope>NUCLEOTIDE SEQUENCE</scope>
    <source>
        <strain evidence="2">DSA</strain>
    </source>
</reference>
<organism evidence="2 3">
    <name type="scientific">Desulforamulus aquiferis</name>
    <dbReference type="NCBI Taxonomy" id="1397668"/>
    <lineage>
        <taxon>Bacteria</taxon>
        <taxon>Bacillati</taxon>
        <taxon>Bacillota</taxon>
        <taxon>Clostridia</taxon>
        <taxon>Eubacteriales</taxon>
        <taxon>Peptococcaceae</taxon>
        <taxon>Desulforamulus</taxon>
    </lineage>
</organism>
<comment type="caution">
    <text evidence="2">The sequence shown here is derived from an EMBL/GenBank/DDBJ whole genome shotgun (WGS) entry which is preliminary data.</text>
</comment>
<keyword evidence="3" id="KW-1185">Reference proteome</keyword>
<dbReference type="RefSeq" id="WP_304544988.1">
    <property type="nucleotide sequence ID" value="NZ_JARPTC010000024.1"/>
</dbReference>
<dbReference type="InterPro" id="IPR025404">
    <property type="entry name" value="DUF4130"/>
</dbReference>
<dbReference type="Proteomes" id="UP001172911">
    <property type="component" value="Unassembled WGS sequence"/>
</dbReference>
<dbReference type="EMBL" id="JARPTC010000024">
    <property type="protein sequence ID" value="MDO7788764.1"/>
    <property type="molecule type" value="Genomic_DNA"/>
</dbReference>
<dbReference type="Pfam" id="PF13566">
    <property type="entry name" value="DUF4130"/>
    <property type="match status" value="1"/>
</dbReference>
<reference evidence="2" key="1">
    <citation type="journal article" date="2023" name="J. Hazard. Mater.">
        <title>Anaerobic biodegradation of pyrene and benzo[a]pyrene by a new sulfate-reducing Desulforamulus aquiferis strain DSA.</title>
        <authorList>
            <person name="Zhang Z."/>
            <person name="Sun J."/>
            <person name="Gong X."/>
            <person name="Wang C."/>
            <person name="Wang H."/>
        </authorList>
    </citation>
    <scope>NUCLEOTIDE SEQUENCE</scope>
    <source>
        <strain evidence="2">DSA</strain>
    </source>
</reference>
<evidence type="ECO:0000313" key="3">
    <source>
        <dbReference type="Proteomes" id="UP001172911"/>
    </source>
</evidence>
<name>A0AAW7ZG38_9FIRM</name>
<dbReference type="NCBIfam" id="TIGR03915">
    <property type="entry name" value="SAM_7_link_chp"/>
    <property type="match status" value="1"/>
</dbReference>
<evidence type="ECO:0000313" key="2">
    <source>
        <dbReference type="EMBL" id="MDO7788764.1"/>
    </source>
</evidence>
<protein>
    <submittedName>
        <fullName evidence="2">TIGR03915 family putative DNA repair protein</fullName>
    </submittedName>
</protein>
<dbReference type="AlphaFoldDB" id="A0AAW7ZG38"/>
<feature type="domain" description="DUF4130" evidence="1">
    <location>
        <begin position="83"/>
        <end position="242"/>
    </location>
</feature>
<accession>A0AAW7ZG38</accession>
<sequence length="244" mass="28921">MITYVYDDSFEGLMTCIYEAYYRREEPEAIVSKDDLQEDLFSITVPIPTDIDKAKRVMTSIESKISPSVLRQIFYVFLSARPDKGILIYKYLKMGWAMGGNISGHLSENTVRTIHRIWQQVGAERHRMLGLLRFSLLPNNIYYGPMEPDNNILSLIAPHFVRRLGNQNWIIHDLKRGLAALYNQREWIITTMEKNEAILQEKDNFYQELWKEYFKSTAIQGRKNPKLQKQFMPTRYWKYLIEKH</sequence>
<evidence type="ECO:0000259" key="1">
    <source>
        <dbReference type="Pfam" id="PF13566"/>
    </source>
</evidence>